<feature type="transmembrane region" description="Helical" evidence="2">
    <location>
        <begin position="6"/>
        <end position="23"/>
    </location>
</feature>
<dbReference type="SUPFAM" id="SSF53448">
    <property type="entry name" value="Nucleotide-diphospho-sugar transferases"/>
    <property type="match status" value="1"/>
</dbReference>
<keyword evidence="2" id="KW-1133">Transmembrane helix</keyword>
<dbReference type="AlphaFoldDB" id="A0A2N5NDS5"/>
<evidence type="ECO:0000256" key="2">
    <source>
        <dbReference type="SAM" id="Phobius"/>
    </source>
</evidence>
<comment type="caution">
    <text evidence="3">The sequence shown here is derived from an EMBL/GenBank/DDBJ whole genome shotgun (WGS) entry which is preliminary data.</text>
</comment>
<evidence type="ECO:0000313" key="3">
    <source>
        <dbReference type="EMBL" id="PLT48420.1"/>
    </source>
</evidence>
<sequence length="183" mass="20308">MYEILIGVIACYGAAVATVHLFWRRASRRPQSESHFILLTRDDETVIEHCLRSLQSHARKSGIPVKITVWDQGSQDGTAEIVRRWNGSIQWVGLERAADGESAVREAEAWRAGSPDAERPGEAGLSAAESMDSPPAGRKADSEPRKGREQILWSLRASGIVSELDQPILIDMKSDEDWSKLPF</sequence>
<name>A0A2N5NDS5_9BACL</name>
<keyword evidence="2" id="KW-0472">Membrane</keyword>
<accession>A0A2N5NDS5</accession>
<protein>
    <recommendedName>
        <fullName evidence="5">Glycosyltransferase 2-like domain-containing protein</fullName>
    </recommendedName>
</protein>
<reference evidence="3 4" key="1">
    <citation type="submission" date="2017-05" db="EMBL/GenBank/DDBJ databases">
        <title>Functional genome analysis of Paenibacillus pasadenensis strain R16: insights on endophytic life style and antifungal activity.</title>
        <authorList>
            <person name="Passera A."/>
            <person name="Marcolungo L."/>
            <person name="Casati P."/>
            <person name="Brasca M."/>
            <person name="Quaglino F."/>
            <person name="Delledonne M."/>
        </authorList>
    </citation>
    <scope>NUCLEOTIDE SEQUENCE [LARGE SCALE GENOMIC DNA]</scope>
    <source>
        <strain evidence="3 4">R16</strain>
    </source>
</reference>
<keyword evidence="2" id="KW-0812">Transmembrane</keyword>
<feature type="compositionally biased region" description="Basic and acidic residues" evidence="1">
    <location>
        <begin position="138"/>
        <end position="147"/>
    </location>
</feature>
<dbReference type="Gene3D" id="3.90.550.10">
    <property type="entry name" value="Spore Coat Polysaccharide Biosynthesis Protein SpsA, Chain A"/>
    <property type="match status" value="1"/>
</dbReference>
<gene>
    <name evidence="3" type="ORF">B8V81_0552</name>
</gene>
<evidence type="ECO:0000256" key="1">
    <source>
        <dbReference type="SAM" id="MobiDB-lite"/>
    </source>
</evidence>
<proteinExistence type="predicted"/>
<dbReference type="RefSeq" id="WP_101807635.1">
    <property type="nucleotide sequence ID" value="NZ_NFEZ01000001.1"/>
</dbReference>
<organism evidence="3 4">
    <name type="scientific">Paenibacillus pasadenensis</name>
    <dbReference type="NCBI Taxonomy" id="217090"/>
    <lineage>
        <taxon>Bacteria</taxon>
        <taxon>Bacillati</taxon>
        <taxon>Bacillota</taxon>
        <taxon>Bacilli</taxon>
        <taxon>Bacillales</taxon>
        <taxon>Paenibacillaceae</taxon>
        <taxon>Paenibacillus</taxon>
    </lineage>
</organism>
<feature type="region of interest" description="Disordered" evidence="1">
    <location>
        <begin position="109"/>
        <end position="147"/>
    </location>
</feature>
<dbReference type="InterPro" id="IPR029044">
    <property type="entry name" value="Nucleotide-diphossugar_trans"/>
</dbReference>
<keyword evidence="4" id="KW-1185">Reference proteome</keyword>
<evidence type="ECO:0008006" key="5">
    <source>
        <dbReference type="Google" id="ProtNLM"/>
    </source>
</evidence>
<dbReference type="Proteomes" id="UP000234789">
    <property type="component" value="Unassembled WGS sequence"/>
</dbReference>
<evidence type="ECO:0000313" key="4">
    <source>
        <dbReference type="Proteomes" id="UP000234789"/>
    </source>
</evidence>
<dbReference type="EMBL" id="NFEZ01000001">
    <property type="protein sequence ID" value="PLT48420.1"/>
    <property type="molecule type" value="Genomic_DNA"/>
</dbReference>